<dbReference type="GO" id="GO:0005975">
    <property type="term" value="P:carbohydrate metabolic process"/>
    <property type="evidence" value="ECO:0007669"/>
    <property type="project" value="InterPro"/>
</dbReference>
<dbReference type="Proteomes" id="UP000075260">
    <property type="component" value="Unassembled WGS sequence"/>
</dbReference>
<dbReference type="InterPro" id="IPR012341">
    <property type="entry name" value="6hp_glycosidase-like_sf"/>
</dbReference>
<dbReference type="PANTHER" id="PTHR31616">
    <property type="entry name" value="TREHALASE"/>
    <property type="match status" value="1"/>
</dbReference>
<organism evidence="3 4">
    <name type="scientific">Sorangium cellulosum</name>
    <name type="common">Polyangium cellulosum</name>
    <dbReference type="NCBI Taxonomy" id="56"/>
    <lineage>
        <taxon>Bacteria</taxon>
        <taxon>Pseudomonadati</taxon>
        <taxon>Myxococcota</taxon>
        <taxon>Polyangia</taxon>
        <taxon>Polyangiales</taxon>
        <taxon>Polyangiaceae</taxon>
        <taxon>Sorangium</taxon>
    </lineage>
</organism>
<dbReference type="Gene3D" id="1.50.10.10">
    <property type="match status" value="1"/>
</dbReference>
<evidence type="ECO:0000259" key="2">
    <source>
        <dbReference type="Pfam" id="PF00723"/>
    </source>
</evidence>
<dbReference type="PANTHER" id="PTHR31616:SF9">
    <property type="entry name" value="GLUCOAMYLASE, INTRACELLULAR SPORULATION-SPECIFIC"/>
    <property type="match status" value="1"/>
</dbReference>
<dbReference type="SUPFAM" id="SSF48208">
    <property type="entry name" value="Six-hairpin glycosidases"/>
    <property type="match status" value="1"/>
</dbReference>
<dbReference type="AlphaFoldDB" id="A0A150QCC8"/>
<protein>
    <submittedName>
        <fullName evidence="3">Glycosyl hydrolase</fullName>
    </submittedName>
</protein>
<dbReference type="Pfam" id="PF00723">
    <property type="entry name" value="Glyco_hydro_15"/>
    <property type="match status" value="1"/>
</dbReference>
<dbReference type="RefSeq" id="WP_061610992.1">
    <property type="nucleotide sequence ID" value="NZ_JEMA01000818.1"/>
</dbReference>
<feature type="domain" description="GH15-like" evidence="2">
    <location>
        <begin position="404"/>
        <end position="605"/>
    </location>
</feature>
<dbReference type="InterPro" id="IPR008928">
    <property type="entry name" value="6-hairpin_glycosidase_sf"/>
</dbReference>
<dbReference type="InterPro" id="IPR011613">
    <property type="entry name" value="GH15-like"/>
</dbReference>
<comment type="caution">
    <text evidence="3">The sequence shown here is derived from an EMBL/GenBank/DDBJ whole genome shotgun (WGS) entry which is preliminary data.</text>
</comment>
<proteinExistence type="predicted"/>
<dbReference type="EMBL" id="JEMA01000818">
    <property type="protein sequence ID" value="KYF65644.1"/>
    <property type="molecule type" value="Genomic_DNA"/>
</dbReference>
<name>A0A150QCC8_SORCE</name>
<keyword evidence="3" id="KW-0378">Hydrolase</keyword>
<gene>
    <name evidence="3" type="ORF">BE15_19210</name>
</gene>
<reference evidence="3 4" key="1">
    <citation type="submission" date="2014-02" db="EMBL/GenBank/DDBJ databases">
        <title>The small core and large imbalanced accessory genome model reveals a collaborative survival strategy of Sorangium cellulosum strains in nature.</title>
        <authorList>
            <person name="Han K."/>
            <person name="Peng R."/>
            <person name="Blom J."/>
            <person name="Li Y.-Z."/>
        </authorList>
    </citation>
    <scope>NUCLEOTIDE SEQUENCE [LARGE SCALE GENOMIC DNA]</scope>
    <source>
        <strain evidence="3 4">So0008-312</strain>
    </source>
</reference>
<feature type="region of interest" description="Disordered" evidence="1">
    <location>
        <begin position="779"/>
        <end position="798"/>
    </location>
</feature>
<accession>A0A150QCC8</accession>
<dbReference type="GO" id="GO:0004553">
    <property type="term" value="F:hydrolase activity, hydrolyzing O-glycosyl compounds"/>
    <property type="evidence" value="ECO:0007669"/>
    <property type="project" value="UniProtKB-ARBA"/>
</dbReference>
<evidence type="ECO:0000313" key="4">
    <source>
        <dbReference type="Proteomes" id="UP000075260"/>
    </source>
</evidence>
<feature type="compositionally biased region" description="Gly residues" evidence="1">
    <location>
        <begin position="784"/>
        <end position="798"/>
    </location>
</feature>
<sequence>MLGVAAATVALAAPAAARAEVPVKRTFFKLPSSNGFGAVLLDLGQARLTHFREHLFGTEEPRLDERGDEVWVGNQPQVVPTRDLLYDAYFGLRSEGKQRWLTEVPVDLDASGYAGWTEGQRGGTGVVTMVQRVGNLECTQFFFAPQGLEQAGFVMAMRVQNRGDVAAEDVAAFSLHNLHLGFGRPGVMADIGESGETVAYDEGEGRRDFLERAFAGVVVARALEPAARHGASSASSPPDLDVYRIVEAGAVADLPDLDGAAPTADGSVSAFQWDLGSIGPGEARWVGVVFAHHGDPSGAADPSVQGALDAYLGAKGAAEVVADEIAAYRAFQGAIQVPPTTTVEEEVLLRQSAVMLRMAQARESHAFLREHLTQDGEPRATRFGTTLGGQPAALPATVAHRGRGAVLASLPPGEWTVAWIRDGAYATVAMAALGMKAEARDALGYYLGAEAGRFQDWNELAPYDMPPYQISLVRYHGFGVEETDFNAFGPNLEFDGFGLFLWALRQYEELTGDTAFVDEHWATASGKVADALVALIDPETGLIRKDSSIWETHWNGRERSFAYTSITAARGLCDAADIAERRGEADRAAGYRGAANQLRAAIAARLTDASGALGASLEEVEAGAGYWDAAVLDGIAMGLFDPRGRIAAATLAGLDEHLRAPAGAGWSRNDDRTDHAGADDLSPWGSEYDSAEWVVTDLRGAVAARLMGDDARSDRLLRWVLDQSAANYLAIAETYDETSGAYKFNAPMIGFGAGVYALALAARDGLVVGPACGAYFDEGDTSGSAGGGPTSGAGGTGG</sequence>
<evidence type="ECO:0000313" key="3">
    <source>
        <dbReference type="EMBL" id="KYF65644.1"/>
    </source>
</evidence>
<evidence type="ECO:0000256" key="1">
    <source>
        <dbReference type="SAM" id="MobiDB-lite"/>
    </source>
</evidence>
<feature type="non-terminal residue" evidence="3">
    <location>
        <position position="798"/>
    </location>
</feature>